<evidence type="ECO:0000256" key="6">
    <source>
        <dbReference type="ARBA" id="ARBA00023136"/>
    </source>
</evidence>
<evidence type="ECO:0000256" key="1">
    <source>
        <dbReference type="ARBA" id="ARBA00004442"/>
    </source>
</evidence>
<protein>
    <submittedName>
        <fullName evidence="10">Outer membrane protein TolC</fullName>
    </submittedName>
</protein>
<dbReference type="GO" id="GO:0015288">
    <property type="term" value="F:porin activity"/>
    <property type="evidence" value="ECO:0007669"/>
    <property type="project" value="TreeGrafter"/>
</dbReference>
<dbReference type="InterPro" id="IPR051906">
    <property type="entry name" value="TolC-like"/>
</dbReference>
<dbReference type="GO" id="GO:0009279">
    <property type="term" value="C:cell outer membrane"/>
    <property type="evidence" value="ECO:0007669"/>
    <property type="project" value="UniProtKB-SubCell"/>
</dbReference>
<dbReference type="Proteomes" id="UP000294848">
    <property type="component" value="Unassembled WGS sequence"/>
</dbReference>
<evidence type="ECO:0000256" key="4">
    <source>
        <dbReference type="ARBA" id="ARBA00022452"/>
    </source>
</evidence>
<feature type="signal peptide" evidence="9">
    <location>
        <begin position="1"/>
        <end position="21"/>
    </location>
</feature>
<feature type="coiled-coil region" evidence="8">
    <location>
        <begin position="327"/>
        <end position="386"/>
    </location>
</feature>
<dbReference type="Pfam" id="PF02321">
    <property type="entry name" value="OEP"/>
    <property type="match status" value="2"/>
</dbReference>
<evidence type="ECO:0000256" key="7">
    <source>
        <dbReference type="ARBA" id="ARBA00023237"/>
    </source>
</evidence>
<dbReference type="RefSeq" id="WP_133463007.1">
    <property type="nucleotide sequence ID" value="NZ_SNWI01000001.1"/>
</dbReference>
<keyword evidence="6" id="KW-0472">Membrane</keyword>
<sequence>MKRLRYIVIALLLFISGMASAQQPLTLELCRQMALENNKRIAIANRDKERADLISGTARTNFLPRLSAEGLASFANSETKTSMNVADMFDVDLDIDFNKVYMANLNLEQPIYMGGKITSGYKMSRVGSDIAELNKALTEDEVLLETDNAYWICVQARELQQSALQYKETVEDFYRVVKNACDAGMKSQNDLMKVQVQLNQADLQLHRAENGVRLSRMNLCNIIGLDLQSEISLSETFTENHIEINPNATVFSRPEYAMLDKQIELKKYEKQYVRSDFLPQIGVVGSYGYVHGAKFNGDQIFGNKPSFSAMLSVSIPIFHWGEGTKRVRAVEREMQMAQLQRDDLGQKMELELQQAINSYNEAVLEVRLTQNALEQSEENLRVSRDNYDVGMETISDYLEAQTIRRNAQAEHITAKTKLEIRKTEYLKASGNL</sequence>
<dbReference type="PANTHER" id="PTHR30026:SF20">
    <property type="entry name" value="OUTER MEMBRANE PROTEIN TOLC"/>
    <property type="match status" value="1"/>
</dbReference>
<dbReference type="SUPFAM" id="SSF56954">
    <property type="entry name" value="Outer membrane efflux proteins (OEP)"/>
    <property type="match status" value="1"/>
</dbReference>
<dbReference type="AlphaFoldDB" id="A0A4V3BZ09"/>
<keyword evidence="4" id="KW-1134">Transmembrane beta strand</keyword>
<comment type="caution">
    <text evidence="10">The sequence shown here is derived from an EMBL/GenBank/DDBJ whole genome shotgun (WGS) entry which is preliminary data.</text>
</comment>
<keyword evidence="7" id="KW-0998">Cell outer membrane</keyword>
<evidence type="ECO:0000256" key="8">
    <source>
        <dbReference type="SAM" id="Coils"/>
    </source>
</evidence>
<evidence type="ECO:0000313" key="10">
    <source>
        <dbReference type="EMBL" id="TDO04859.1"/>
    </source>
</evidence>
<evidence type="ECO:0000313" key="11">
    <source>
        <dbReference type="Proteomes" id="UP000294848"/>
    </source>
</evidence>
<evidence type="ECO:0000256" key="2">
    <source>
        <dbReference type="ARBA" id="ARBA00007613"/>
    </source>
</evidence>
<gene>
    <name evidence="10" type="ORF">DET52_101210</name>
</gene>
<keyword evidence="8" id="KW-0175">Coiled coil</keyword>
<evidence type="ECO:0000256" key="3">
    <source>
        <dbReference type="ARBA" id="ARBA00022448"/>
    </source>
</evidence>
<name>A0A4V3BZ09_9BACT</name>
<dbReference type="Gene3D" id="1.20.1600.10">
    <property type="entry name" value="Outer membrane efflux proteins (OEP)"/>
    <property type="match status" value="1"/>
</dbReference>
<evidence type="ECO:0000256" key="5">
    <source>
        <dbReference type="ARBA" id="ARBA00022692"/>
    </source>
</evidence>
<comment type="similarity">
    <text evidence="2">Belongs to the outer membrane factor (OMF) (TC 1.B.17) family.</text>
</comment>
<dbReference type="PANTHER" id="PTHR30026">
    <property type="entry name" value="OUTER MEMBRANE PROTEIN TOLC"/>
    <property type="match status" value="1"/>
</dbReference>
<dbReference type="EMBL" id="SNWI01000001">
    <property type="protein sequence ID" value="TDO04859.1"/>
    <property type="molecule type" value="Genomic_DNA"/>
</dbReference>
<proteinExistence type="inferred from homology"/>
<feature type="chain" id="PRO_5020601314" evidence="9">
    <location>
        <begin position="22"/>
        <end position="432"/>
    </location>
</feature>
<keyword evidence="5" id="KW-0812">Transmembrane</keyword>
<keyword evidence="9" id="KW-0732">Signal</keyword>
<dbReference type="GO" id="GO:1990281">
    <property type="term" value="C:efflux pump complex"/>
    <property type="evidence" value="ECO:0007669"/>
    <property type="project" value="TreeGrafter"/>
</dbReference>
<dbReference type="OrthoDB" id="9807719at2"/>
<dbReference type="GO" id="GO:0015562">
    <property type="term" value="F:efflux transmembrane transporter activity"/>
    <property type="evidence" value="ECO:0007669"/>
    <property type="project" value="InterPro"/>
</dbReference>
<comment type="subcellular location">
    <subcellularLocation>
        <location evidence="1">Cell outer membrane</location>
    </subcellularLocation>
</comment>
<evidence type="ECO:0000256" key="9">
    <source>
        <dbReference type="SAM" id="SignalP"/>
    </source>
</evidence>
<reference evidence="10 11" key="1">
    <citation type="submission" date="2019-03" db="EMBL/GenBank/DDBJ databases">
        <title>Freshwater and sediment microbial communities from various areas in North America, analyzing microbe dynamics in response to fracking.</title>
        <authorList>
            <person name="Lamendella R."/>
        </authorList>
    </citation>
    <scope>NUCLEOTIDE SEQUENCE [LARGE SCALE GENOMIC DNA]</scope>
    <source>
        <strain evidence="10 11">114D</strain>
    </source>
</reference>
<keyword evidence="3" id="KW-0813">Transport</keyword>
<organism evidence="10 11">
    <name type="scientific">Sunxiuqinia elliptica</name>
    <dbReference type="NCBI Taxonomy" id="655355"/>
    <lineage>
        <taxon>Bacteria</taxon>
        <taxon>Pseudomonadati</taxon>
        <taxon>Bacteroidota</taxon>
        <taxon>Bacteroidia</taxon>
        <taxon>Marinilabiliales</taxon>
        <taxon>Prolixibacteraceae</taxon>
        <taxon>Sunxiuqinia</taxon>
    </lineage>
</organism>
<dbReference type="InterPro" id="IPR003423">
    <property type="entry name" value="OMP_efflux"/>
</dbReference>
<accession>A0A4V3BZ09</accession>